<comment type="similarity">
    <text evidence="1 7">Belongs to the globin family.</text>
</comment>
<evidence type="ECO:0000313" key="10">
    <source>
        <dbReference type="Proteomes" id="UP000472272"/>
    </source>
</evidence>
<accession>A0A670ID43</accession>
<dbReference type="AlphaFoldDB" id="A0A670ID43"/>
<dbReference type="GO" id="GO:0031720">
    <property type="term" value="F:haptoglobin binding"/>
    <property type="evidence" value="ECO:0007669"/>
    <property type="project" value="TreeGrafter"/>
</dbReference>
<evidence type="ECO:0000256" key="7">
    <source>
        <dbReference type="RuleBase" id="RU000356"/>
    </source>
</evidence>
<reference evidence="9" key="3">
    <citation type="submission" date="2025-09" db="UniProtKB">
        <authorList>
            <consortium name="Ensembl"/>
        </authorList>
    </citation>
    <scope>IDENTIFICATION</scope>
</reference>
<dbReference type="GO" id="GO:0005344">
    <property type="term" value="F:oxygen carrier activity"/>
    <property type="evidence" value="ECO:0007669"/>
    <property type="project" value="UniProtKB-KW"/>
</dbReference>
<evidence type="ECO:0000256" key="6">
    <source>
        <dbReference type="ARBA" id="ARBA00023004"/>
    </source>
</evidence>
<dbReference type="Ensembl" id="ENSPMRT00000010159.1">
    <property type="protein sequence ID" value="ENSPMRP00000009527.1"/>
    <property type="gene ID" value="ENSPMRG00000006381.1"/>
</dbReference>
<evidence type="ECO:0000256" key="3">
    <source>
        <dbReference type="ARBA" id="ARBA00022617"/>
    </source>
</evidence>
<dbReference type="GO" id="GO:0042744">
    <property type="term" value="P:hydrogen peroxide catabolic process"/>
    <property type="evidence" value="ECO:0007669"/>
    <property type="project" value="TreeGrafter"/>
</dbReference>
<dbReference type="PANTHER" id="PTHR11442:SF7">
    <property type="entry name" value="HEMOGLOBIN SUBUNIT EPSILON"/>
    <property type="match status" value="1"/>
</dbReference>
<keyword evidence="2 7" id="KW-0813">Transport</keyword>
<keyword evidence="6" id="KW-0408">Iron</keyword>
<dbReference type="GO" id="GO:0019825">
    <property type="term" value="F:oxygen binding"/>
    <property type="evidence" value="ECO:0007669"/>
    <property type="project" value="InterPro"/>
</dbReference>
<name>A0A670ID43_PODMU</name>
<evidence type="ECO:0000256" key="5">
    <source>
        <dbReference type="ARBA" id="ARBA00022723"/>
    </source>
</evidence>
<evidence type="ECO:0000313" key="9">
    <source>
        <dbReference type="Ensembl" id="ENSPMRP00000009527.1"/>
    </source>
</evidence>
<dbReference type="InterPro" id="IPR000971">
    <property type="entry name" value="Globin"/>
</dbReference>
<sequence length="119" mass="13209">MASITAAEKQLILAFWCKVDVEALGGDTLTCMFIVFPWIRRLFSNLDDPLQPSLSLGTSPLRELLCNKLHVDPINFRLQGEVLITLLAADFGKELTPAYHHAFHKLVGVVAHALACRSH</sequence>
<protein>
    <recommendedName>
        <fullName evidence="8">Globin domain-containing protein</fullName>
    </recommendedName>
</protein>
<dbReference type="GO" id="GO:0020037">
    <property type="term" value="F:heme binding"/>
    <property type="evidence" value="ECO:0007669"/>
    <property type="project" value="InterPro"/>
</dbReference>
<dbReference type="GO" id="GO:0005833">
    <property type="term" value="C:hemoglobin complex"/>
    <property type="evidence" value="ECO:0007669"/>
    <property type="project" value="TreeGrafter"/>
</dbReference>
<dbReference type="GO" id="GO:0072562">
    <property type="term" value="C:blood microparticle"/>
    <property type="evidence" value="ECO:0007669"/>
    <property type="project" value="TreeGrafter"/>
</dbReference>
<keyword evidence="4 7" id="KW-0561">Oxygen transport</keyword>
<dbReference type="SUPFAM" id="SSF46458">
    <property type="entry name" value="Globin-like"/>
    <property type="match status" value="1"/>
</dbReference>
<dbReference type="InterPro" id="IPR009050">
    <property type="entry name" value="Globin-like_sf"/>
</dbReference>
<dbReference type="GO" id="GO:0031838">
    <property type="term" value="C:haptoglobin-hemoglobin complex"/>
    <property type="evidence" value="ECO:0007669"/>
    <property type="project" value="TreeGrafter"/>
</dbReference>
<dbReference type="PANTHER" id="PTHR11442">
    <property type="entry name" value="HEMOGLOBIN FAMILY MEMBER"/>
    <property type="match status" value="1"/>
</dbReference>
<keyword evidence="3 7" id="KW-0349">Heme</keyword>
<evidence type="ECO:0000256" key="1">
    <source>
        <dbReference type="ARBA" id="ARBA00008705"/>
    </source>
</evidence>
<organism evidence="9 10">
    <name type="scientific">Podarcis muralis</name>
    <name type="common">Wall lizard</name>
    <name type="synonym">Lacerta muralis</name>
    <dbReference type="NCBI Taxonomy" id="64176"/>
    <lineage>
        <taxon>Eukaryota</taxon>
        <taxon>Metazoa</taxon>
        <taxon>Chordata</taxon>
        <taxon>Craniata</taxon>
        <taxon>Vertebrata</taxon>
        <taxon>Euteleostomi</taxon>
        <taxon>Lepidosauria</taxon>
        <taxon>Squamata</taxon>
        <taxon>Bifurcata</taxon>
        <taxon>Unidentata</taxon>
        <taxon>Episquamata</taxon>
        <taxon>Laterata</taxon>
        <taxon>Lacertibaenia</taxon>
        <taxon>Lacertidae</taxon>
        <taxon>Podarcis</taxon>
    </lineage>
</organism>
<dbReference type="Gene3D" id="1.10.490.10">
    <property type="entry name" value="Globins"/>
    <property type="match status" value="2"/>
</dbReference>
<dbReference type="Proteomes" id="UP000472272">
    <property type="component" value="Chromosome 4"/>
</dbReference>
<evidence type="ECO:0000256" key="2">
    <source>
        <dbReference type="ARBA" id="ARBA00022448"/>
    </source>
</evidence>
<dbReference type="OMA" id="ILAFWCK"/>
<evidence type="ECO:0000259" key="8">
    <source>
        <dbReference type="PROSITE" id="PS01033"/>
    </source>
</evidence>
<reference evidence="9" key="2">
    <citation type="submission" date="2025-08" db="UniProtKB">
        <authorList>
            <consortium name="Ensembl"/>
        </authorList>
    </citation>
    <scope>IDENTIFICATION</scope>
</reference>
<reference evidence="9 10" key="1">
    <citation type="journal article" date="2019" name="Proc. Natl. Acad. Sci. U.S.A.">
        <title>Regulatory changes in pterin and carotenoid genes underlie balanced color polymorphisms in the wall lizard.</title>
        <authorList>
            <person name="Andrade P."/>
            <person name="Pinho C."/>
            <person name="Perez I de Lanuza G."/>
            <person name="Afonso S."/>
            <person name="Brejcha J."/>
            <person name="Rubin C.J."/>
            <person name="Wallerman O."/>
            <person name="Pereira P."/>
            <person name="Sabatino S.J."/>
            <person name="Bellati A."/>
            <person name="Pellitteri-Rosa D."/>
            <person name="Bosakova Z."/>
            <person name="Bunikis I."/>
            <person name="Carretero M.A."/>
            <person name="Feiner N."/>
            <person name="Marsik P."/>
            <person name="Pauperio F."/>
            <person name="Salvi D."/>
            <person name="Soler L."/>
            <person name="While G.M."/>
            <person name="Uller T."/>
            <person name="Font E."/>
            <person name="Andersson L."/>
            <person name="Carneiro M."/>
        </authorList>
    </citation>
    <scope>NUCLEOTIDE SEQUENCE</scope>
</reference>
<dbReference type="GO" id="GO:0043177">
    <property type="term" value="F:organic acid binding"/>
    <property type="evidence" value="ECO:0007669"/>
    <property type="project" value="TreeGrafter"/>
</dbReference>
<dbReference type="GeneTree" id="ENSGT00990000211647"/>
<keyword evidence="5" id="KW-0479">Metal-binding</keyword>
<dbReference type="Pfam" id="PF00042">
    <property type="entry name" value="Globin"/>
    <property type="match status" value="1"/>
</dbReference>
<dbReference type="GO" id="GO:0004601">
    <property type="term" value="F:peroxidase activity"/>
    <property type="evidence" value="ECO:0007669"/>
    <property type="project" value="TreeGrafter"/>
</dbReference>
<proteinExistence type="inferred from homology"/>
<dbReference type="InterPro" id="IPR012292">
    <property type="entry name" value="Globin/Proto"/>
</dbReference>
<dbReference type="InterPro" id="IPR050056">
    <property type="entry name" value="Hemoglobin_oxygen_transport"/>
</dbReference>
<dbReference type="GO" id="GO:0046872">
    <property type="term" value="F:metal ion binding"/>
    <property type="evidence" value="ECO:0007669"/>
    <property type="project" value="UniProtKB-KW"/>
</dbReference>
<dbReference type="PROSITE" id="PS01033">
    <property type="entry name" value="GLOBIN"/>
    <property type="match status" value="1"/>
</dbReference>
<feature type="domain" description="Globin" evidence="8">
    <location>
        <begin position="3"/>
        <end position="119"/>
    </location>
</feature>
<keyword evidence="10" id="KW-1185">Reference proteome</keyword>
<evidence type="ECO:0000256" key="4">
    <source>
        <dbReference type="ARBA" id="ARBA00022621"/>
    </source>
</evidence>